<dbReference type="HOGENOM" id="CLU_3377186_0_0_1"/>
<dbReference type="AlphaFoldDB" id="K3VXD4"/>
<keyword evidence="2" id="KW-1185">Reference proteome</keyword>
<name>K3VXD4_FUSPC</name>
<gene>
    <name evidence="1" type="ORF">FPSE_11117</name>
</gene>
<dbReference type="KEGG" id="fpu:FPSE_11117"/>
<comment type="caution">
    <text evidence="1">The sequence shown here is derived from an EMBL/GenBank/DDBJ whole genome shotgun (WGS) entry which is preliminary data.</text>
</comment>
<evidence type="ECO:0000313" key="2">
    <source>
        <dbReference type="Proteomes" id="UP000007978"/>
    </source>
</evidence>
<proteinExistence type="predicted"/>
<protein>
    <submittedName>
        <fullName evidence="1">Uncharacterized protein</fullName>
    </submittedName>
</protein>
<dbReference type="Proteomes" id="UP000007978">
    <property type="component" value="Unassembled WGS sequence"/>
</dbReference>
<organism evidence="1 2">
    <name type="scientific">Fusarium pseudograminearum (strain CS3096)</name>
    <name type="common">Wheat and barley crown-rot fungus</name>
    <dbReference type="NCBI Taxonomy" id="1028729"/>
    <lineage>
        <taxon>Eukaryota</taxon>
        <taxon>Fungi</taxon>
        <taxon>Dikarya</taxon>
        <taxon>Ascomycota</taxon>
        <taxon>Pezizomycotina</taxon>
        <taxon>Sordariomycetes</taxon>
        <taxon>Hypocreomycetidae</taxon>
        <taxon>Hypocreales</taxon>
        <taxon>Nectriaceae</taxon>
        <taxon>Fusarium</taxon>
    </lineage>
</organism>
<reference evidence="1 2" key="1">
    <citation type="journal article" date="2012" name="PLoS Pathog.">
        <title>Comparative pathogenomics reveals horizontally acquired novel virulence genes in fungi infecting cereal hosts.</title>
        <authorList>
            <person name="Gardiner D.M."/>
            <person name="McDonald M.C."/>
            <person name="Covarelli L."/>
            <person name="Solomon P.S."/>
            <person name="Rusu A.G."/>
            <person name="Marshall M."/>
            <person name="Kazan K."/>
            <person name="Chakraborty S."/>
            <person name="McDonald B.A."/>
            <person name="Manners J.M."/>
        </authorList>
    </citation>
    <scope>NUCLEOTIDE SEQUENCE [LARGE SCALE GENOMIC DNA]</scope>
    <source>
        <strain evidence="1 2">CS3096</strain>
    </source>
</reference>
<dbReference type="RefSeq" id="XP_009262509.1">
    <property type="nucleotide sequence ID" value="XM_009264234.1"/>
</dbReference>
<sequence>MLIIINYKLEVYKVEKNYLETTPKENIISLEIFK</sequence>
<evidence type="ECO:0000313" key="1">
    <source>
        <dbReference type="EMBL" id="EKJ68705.1"/>
    </source>
</evidence>
<dbReference type="GeneID" id="20369734"/>
<accession>K3VXD4</accession>
<dbReference type="EMBL" id="AFNW01000395">
    <property type="protein sequence ID" value="EKJ68705.1"/>
    <property type="molecule type" value="Genomic_DNA"/>
</dbReference>